<protein>
    <recommendedName>
        <fullName evidence="5">GGDEF domain-containing protein</fullName>
    </recommendedName>
</protein>
<keyword evidence="2" id="KW-0732">Signal</keyword>
<feature type="signal peptide" evidence="2">
    <location>
        <begin position="1"/>
        <end position="20"/>
    </location>
</feature>
<evidence type="ECO:0000256" key="2">
    <source>
        <dbReference type="SAM" id="SignalP"/>
    </source>
</evidence>
<comment type="caution">
    <text evidence="3">The sequence shown here is derived from an EMBL/GenBank/DDBJ whole genome shotgun (WGS) entry which is preliminary data.</text>
</comment>
<dbReference type="EMBL" id="BAAAEU010000001">
    <property type="protein sequence ID" value="GAA0703874.1"/>
    <property type="molecule type" value="Genomic_DNA"/>
</dbReference>
<dbReference type="Proteomes" id="UP001501523">
    <property type="component" value="Unassembled WGS sequence"/>
</dbReference>
<organism evidence="3 4">
    <name type="scientific">Dokdonella soli</name>
    <dbReference type="NCBI Taxonomy" id="529810"/>
    <lineage>
        <taxon>Bacteria</taxon>
        <taxon>Pseudomonadati</taxon>
        <taxon>Pseudomonadota</taxon>
        <taxon>Gammaproteobacteria</taxon>
        <taxon>Lysobacterales</taxon>
        <taxon>Rhodanobacteraceae</taxon>
        <taxon>Dokdonella</taxon>
    </lineage>
</organism>
<keyword evidence="4" id="KW-1185">Reference proteome</keyword>
<feature type="transmembrane region" description="Helical" evidence="1">
    <location>
        <begin position="134"/>
        <end position="156"/>
    </location>
</feature>
<evidence type="ECO:0000313" key="4">
    <source>
        <dbReference type="Proteomes" id="UP001501523"/>
    </source>
</evidence>
<proteinExistence type="predicted"/>
<accession>A0ABN1IB97</accession>
<reference evidence="3 4" key="1">
    <citation type="journal article" date="2019" name="Int. J. Syst. Evol. Microbiol.">
        <title>The Global Catalogue of Microorganisms (GCM) 10K type strain sequencing project: providing services to taxonomists for standard genome sequencing and annotation.</title>
        <authorList>
            <consortium name="The Broad Institute Genomics Platform"/>
            <consortium name="The Broad Institute Genome Sequencing Center for Infectious Disease"/>
            <person name="Wu L."/>
            <person name="Ma J."/>
        </authorList>
    </citation>
    <scope>NUCLEOTIDE SEQUENCE [LARGE SCALE GENOMIC DNA]</scope>
    <source>
        <strain evidence="3 4">JCM 15421</strain>
    </source>
</reference>
<feature type="chain" id="PRO_5046102621" description="GGDEF domain-containing protein" evidence="2">
    <location>
        <begin position="21"/>
        <end position="161"/>
    </location>
</feature>
<keyword evidence="1" id="KW-0472">Membrane</keyword>
<feature type="transmembrane region" description="Helical" evidence="1">
    <location>
        <begin position="79"/>
        <end position="98"/>
    </location>
</feature>
<keyword evidence="1" id="KW-1133">Transmembrane helix</keyword>
<keyword evidence="1" id="KW-0812">Transmembrane</keyword>
<feature type="transmembrane region" description="Helical" evidence="1">
    <location>
        <begin position="53"/>
        <end position="72"/>
    </location>
</feature>
<feature type="transmembrane region" description="Helical" evidence="1">
    <location>
        <begin position="104"/>
        <end position="122"/>
    </location>
</feature>
<dbReference type="RefSeq" id="WP_343785897.1">
    <property type="nucleotide sequence ID" value="NZ_BAAAEU010000001.1"/>
</dbReference>
<evidence type="ECO:0008006" key="5">
    <source>
        <dbReference type="Google" id="ProtNLM"/>
    </source>
</evidence>
<sequence>MRSAFVAALMLCAATGLALAVAPRSARIPGLVALALASTGAVFAPVPSGWTDAVFLGCWIGVAANAATVHLRRGLRARWAVALSLNAGAWAGAVVALAGSRFELLEALPCTLALLATASIAGRRLPITLKVVSSWLIAVALLAAILPFVSVTPGYLPDHLE</sequence>
<name>A0ABN1IB97_9GAMM</name>
<evidence type="ECO:0000313" key="3">
    <source>
        <dbReference type="EMBL" id="GAA0703874.1"/>
    </source>
</evidence>
<evidence type="ECO:0000256" key="1">
    <source>
        <dbReference type="SAM" id="Phobius"/>
    </source>
</evidence>
<gene>
    <name evidence="3" type="ORF">GCM10009105_00290</name>
</gene>